<organism evidence="2">
    <name type="scientific">Lygus hesperus</name>
    <name type="common">Western plant bug</name>
    <dbReference type="NCBI Taxonomy" id="30085"/>
    <lineage>
        <taxon>Eukaryota</taxon>
        <taxon>Metazoa</taxon>
        <taxon>Ecdysozoa</taxon>
        <taxon>Arthropoda</taxon>
        <taxon>Hexapoda</taxon>
        <taxon>Insecta</taxon>
        <taxon>Pterygota</taxon>
        <taxon>Neoptera</taxon>
        <taxon>Paraneoptera</taxon>
        <taxon>Hemiptera</taxon>
        <taxon>Heteroptera</taxon>
        <taxon>Panheteroptera</taxon>
        <taxon>Cimicomorpha</taxon>
        <taxon>Miridae</taxon>
        <taxon>Mirini</taxon>
        <taxon>Lygus</taxon>
    </lineage>
</organism>
<dbReference type="PANTHER" id="PTHR24410">
    <property type="entry name" value="HL07962P-RELATED"/>
    <property type="match status" value="1"/>
</dbReference>
<dbReference type="EMBL" id="GBHO01014707">
    <property type="protein sequence ID" value="JAG28897.1"/>
    <property type="molecule type" value="Transcribed_RNA"/>
</dbReference>
<reference evidence="2" key="2">
    <citation type="submission" date="2014-07" db="EMBL/GenBank/DDBJ databases">
        <authorList>
            <person name="Hull J."/>
        </authorList>
    </citation>
    <scope>NUCLEOTIDE SEQUENCE</scope>
</reference>
<accession>A0A0A9Y746</accession>
<dbReference type="PROSITE" id="PS50097">
    <property type="entry name" value="BTB"/>
    <property type="match status" value="1"/>
</dbReference>
<dbReference type="SUPFAM" id="SSF54695">
    <property type="entry name" value="POZ domain"/>
    <property type="match status" value="1"/>
</dbReference>
<gene>
    <name evidence="2" type="primary">KLHL6</name>
    <name evidence="2" type="ORF">CM83_11657</name>
</gene>
<protein>
    <submittedName>
        <fullName evidence="2">Kelch-like protein 6</fullName>
    </submittedName>
</protein>
<dbReference type="Gene3D" id="1.25.40.420">
    <property type="match status" value="1"/>
</dbReference>
<dbReference type="InterPro" id="IPR011333">
    <property type="entry name" value="SKP1/BTB/POZ_sf"/>
</dbReference>
<dbReference type="InterPro" id="IPR051481">
    <property type="entry name" value="BTB-POZ/Galectin-3-binding"/>
</dbReference>
<dbReference type="InterPro" id="IPR000210">
    <property type="entry name" value="BTB/POZ_dom"/>
</dbReference>
<dbReference type="AlphaFoldDB" id="A0A0A9Y746"/>
<dbReference type="Pfam" id="PF00651">
    <property type="entry name" value="BTB"/>
    <property type="match status" value="1"/>
</dbReference>
<sequence length="218" mass="25678">MDEVDCFSYMFSQLHDFMRQGLFTDVIFVVGNSTIRAHKVVLASCSSVFQTMFATSLDDEPPSPRIDCCRRRNTKSKKDINYSNVLIINDVDEESFIAFLDYLYCREIKIVETRAMNMMRLAFKYQILHLLPLCDSFIEGYLNNENAVECLLLADQCERVDLKKTIKSYIKIHLENIMASETWHLLDTKFDLTTEIIEWDSKQYYVKRNHMDEVTWTL</sequence>
<feature type="non-terminal residue" evidence="2">
    <location>
        <position position="218"/>
    </location>
</feature>
<dbReference type="PANTHER" id="PTHR24410:SF23">
    <property type="entry name" value="BTB DOMAIN-CONTAINING PROTEIN-RELATED"/>
    <property type="match status" value="1"/>
</dbReference>
<dbReference type="SMART" id="SM00225">
    <property type="entry name" value="BTB"/>
    <property type="match status" value="1"/>
</dbReference>
<evidence type="ECO:0000259" key="1">
    <source>
        <dbReference type="PROSITE" id="PS50097"/>
    </source>
</evidence>
<evidence type="ECO:0000313" key="2">
    <source>
        <dbReference type="EMBL" id="JAG28897.1"/>
    </source>
</evidence>
<dbReference type="Gene3D" id="3.30.710.10">
    <property type="entry name" value="Potassium Channel Kv1.1, Chain A"/>
    <property type="match status" value="1"/>
</dbReference>
<dbReference type="CDD" id="cd18186">
    <property type="entry name" value="BTB_POZ_ZBTB_KLHL-like"/>
    <property type="match status" value="1"/>
</dbReference>
<reference evidence="2" key="1">
    <citation type="journal article" date="2014" name="PLoS ONE">
        <title>Transcriptome-Based Identification of ABC Transporters in the Western Tarnished Plant Bug Lygus hesperus.</title>
        <authorList>
            <person name="Hull J.J."/>
            <person name="Chaney K."/>
            <person name="Geib S.M."/>
            <person name="Fabrick J.A."/>
            <person name="Brent C.S."/>
            <person name="Walsh D."/>
            <person name="Lavine L.C."/>
        </authorList>
    </citation>
    <scope>NUCLEOTIDE SEQUENCE</scope>
</reference>
<name>A0A0A9Y746_LYGHE</name>
<feature type="domain" description="BTB" evidence="1">
    <location>
        <begin position="24"/>
        <end position="112"/>
    </location>
</feature>
<proteinExistence type="predicted"/>